<evidence type="ECO:0000259" key="1">
    <source>
        <dbReference type="Pfam" id="PF14961"/>
    </source>
</evidence>
<name>A0A834KLN5_VESGE</name>
<protein>
    <recommendedName>
        <fullName evidence="5">Protein broad-minded</fullName>
    </recommendedName>
</protein>
<dbReference type="InterPro" id="IPR032735">
    <property type="entry name" value="BROMI_M"/>
</dbReference>
<dbReference type="EMBL" id="JACSDZ010000003">
    <property type="protein sequence ID" value="KAF7410229.1"/>
    <property type="molecule type" value="Genomic_DNA"/>
</dbReference>
<organism evidence="3 4">
    <name type="scientific">Vespula germanica</name>
    <name type="common">German yellow jacket</name>
    <name type="synonym">Paravespula germanica</name>
    <dbReference type="NCBI Taxonomy" id="30212"/>
    <lineage>
        <taxon>Eukaryota</taxon>
        <taxon>Metazoa</taxon>
        <taxon>Ecdysozoa</taxon>
        <taxon>Arthropoda</taxon>
        <taxon>Hexapoda</taxon>
        <taxon>Insecta</taxon>
        <taxon>Pterygota</taxon>
        <taxon>Neoptera</taxon>
        <taxon>Endopterygota</taxon>
        <taxon>Hymenoptera</taxon>
        <taxon>Apocrita</taxon>
        <taxon>Aculeata</taxon>
        <taxon>Vespoidea</taxon>
        <taxon>Vespidae</taxon>
        <taxon>Vespinae</taxon>
        <taxon>Vespula</taxon>
    </lineage>
</organism>
<dbReference type="Pfam" id="PF14961">
    <property type="entry name" value="BROMI"/>
    <property type="match status" value="1"/>
</dbReference>
<dbReference type="AlphaFoldDB" id="A0A834KLN5"/>
<evidence type="ECO:0000259" key="2">
    <source>
        <dbReference type="Pfam" id="PF23440"/>
    </source>
</evidence>
<gene>
    <name evidence="3" type="ORF">HZH68_004610</name>
</gene>
<dbReference type="Proteomes" id="UP000617340">
    <property type="component" value="Unassembled WGS sequence"/>
</dbReference>
<accession>A0A834KLN5</accession>
<reference evidence="3" key="1">
    <citation type="journal article" date="2020" name="G3 (Bethesda)">
        <title>High-Quality Assemblies for Three Invasive Social Wasps from the &lt;i&gt;Vespula&lt;/i&gt; Genus.</title>
        <authorList>
            <person name="Harrop T.W.R."/>
            <person name="Guhlin J."/>
            <person name="McLaughlin G.M."/>
            <person name="Permina E."/>
            <person name="Stockwell P."/>
            <person name="Gilligan J."/>
            <person name="Le Lec M.F."/>
            <person name="Gruber M.A.M."/>
            <person name="Quinn O."/>
            <person name="Lovegrove M."/>
            <person name="Duncan E.J."/>
            <person name="Remnant E.J."/>
            <person name="Van Eeckhoven J."/>
            <person name="Graham B."/>
            <person name="Knapp R.A."/>
            <person name="Langford K.W."/>
            <person name="Kronenberg Z."/>
            <person name="Press M.O."/>
            <person name="Eacker S.M."/>
            <person name="Wilson-Rankin E.E."/>
            <person name="Purcell J."/>
            <person name="Lester P.J."/>
            <person name="Dearden P.K."/>
        </authorList>
    </citation>
    <scope>NUCLEOTIDE SEQUENCE</scope>
    <source>
        <strain evidence="3">Linc-1</strain>
    </source>
</reference>
<sequence length="1141" mass="132731">MDERTMSPNINKWIKKCIRKEFDNVIMDNLEENQDSSEIAHRIIHSKEMQVLMNSMKMAIIEHNSDLKSDNIATMESHPRSSASFVSDLTVEEWNSPKNIEDQYNYIIDKISSDKPVHVRLAGYEILLKSDLTNVTTISQWDILQNTLKDGLMGENRAIFEVSLQVYARLLSCPKAYDAYTNVLSAFNAQYHTQKVHEVLPSLISGINFKFFLHEKIIRIMYLIIHYQEELLKSIRNIDKSTEEIIEQFIIFLSIHMFGNSMQIKTLSTLNIVAALDPQADWSKRWTHSFATRKTFISILSKSPSLVQYAIQCIEKGLKKSPIYTSISICDEPIEACISGETIEIITYLHCLNFISQLCSYEAGRKLLSEISLDIPFSITKFLITLINTLNELSSSEITNGIYNIMCQALQNVLNRPIISYDTDFYDAALYSLNNSSENDLRIWPHILYVIMHMLDTVDGSELLINSQESKPNCTAMIIIQHISNVLKQPFSIMNTEYICNLSKVITKLFNIFNVYEIVQDVMQNQFYPAVSYFYSKLDKYFIENGNKAQYLDNIIKKMILKIVSIPFGLQDLTRESLVFHELIRGSIAPLRNSWTSTEVVSFISSAGYFKLGREVLEDLAPHILSTLLIETCKTLEDPHCFYDPWENSIVDKFLHIIALFSLNFKCFTAFITSANEFGNNDENEIPYNLTELMQCSIKFDSIYHYLGLLSLNTTIWNLDIYIYLIEKLNFQNELLNLQNYCLFDFQADEEAREEYIIDESSLLRHKILSNSYYIKHKYPNKVSLNEYEDTNNTFEPEEYELFSTLPPPNIATEIALFYEIKSDSELEDILCENKPGLLDTSWILQIRNAYINSRTSIKNTVLITLLDQMWQAIPTAEWADHFEWPENFVYNADFFFSEELHGIDLVLQYAELNGLLQDSKTKKETFKQFLQASSIFIKYQKPNKFEGFDWFLSTVFCICEGDMDKCKIFIKKLICFPCILFIWPILGKTLDKSNNEECSTQLIFAQYLESIIQSEIPNVAYALKNTCGIDWWMLCTTILTQSFWGILSWQEIKHFFAISILYSPDYIIYYCASLIYHCRTTFIQDITKGKMWPEYMVLHDYRCHDYIIFMDKLAKRYGNKILPIMTARKLYSSDENNTVK</sequence>
<evidence type="ECO:0000313" key="3">
    <source>
        <dbReference type="EMBL" id="KAF7410229.1"/>
    </source>
</evidence>
<dbReference type="Pfam" id="PF23440">
    <property type="entry name" value="BROMI_C"/>
    <property type="match status" value="1"/>
</dbReference>
<evidence type="ECO:0000313" key="4">
    <source>
        <dbReference type="Proteomes" id="UP000617340"/>
    </source>
</evidence>
<comment type="caution">
    <text evidence="3">The sequence shown here is derived from an EMBL/GenBank/DDBJ whole genome shotgun (WGS) entry which is preliminary data.</text>
</comment>
<feature type="domain" description="BROMI C-terminal Rab TBC-like" evidence="2">
    <location>
        <begin position="718"/>
        <end position="1126"/>
    </location>
</feature>
<keyword evidence="4" id="KW-1185">Reference proteome</keyword>
<evidence type="ECO:0008006" key="5">
    <source>
        <dbReference type="Google" id="ProtNLM"/>
    </source>
</evidence>
<feature type="domain" description="BROMI middle region" evidence="1">
    <location>
        <begin position="103"/>
        <end position="390"/>
    </location>
</feature>
<dbReference type="InterPro" id="IPR055392">
    <property type="entry name" value="BROMI_C"/>
</dbReference>
<proteinExistence type="predicted"/>